<dbReference type="InterPro" id="IPR050639">
    <property type="entry name" value="SSR_resolvase"/>
</dbReference>
<feature type="domain" description="Resolvase/invertase-type recombinase catalytic" evidence="3">
    <location>
        <begin position="1"/>
        <end position="105"/>
    </location>
</feature>
<organism evidence="4 5">
    <name type="scientific">Nocardia nova</name>
    <dbReference type="NCBI Taxonomy" id="37330"/>
    <lineage>
        <taxon>Bacteria</taxon>
        <taxon>Bacillati</taxon>
        <taxon>Actinomycetota</taxon>
        <taxon>Actinomycetes</taxon>
        <taxon>Mycobacteriales</taxon>
        <taxon>Nocardiaceae</taxon>
        <taxon>Nocardia</taxon>
    </lineage>
</organism>
<dbReference type="Pfam" id="PF00239">
    <property type="entry name" value="Resolvase"/>
    <property type="match status" value="1"/>
</dbReference>
<dbReference type="InterPro" id="IPR036162">
    <property type="entry name" value="Resolvase-like_N_sf"/>
</dbReference>
<evidence type="ECO:0000256" key="2">
    <source>
        <dbReference type="ARBA" id="ARBA00023172"/>
    </source>
</evidence>
<protein>
    <recommendedName>
        <fullName evidence="3">Resolvase/invertase-type recombinase catalytic domain-containing protein</fullName>
    </recommendedName>
</protein>
<evidence type="ECO:0000313" key="4">
    <source>
        <dbReference type="EMBL" id="PPJ35771.1"/>
    </source>
</evidence>
<evidence type="ECO:0000256" key="1">
    <source>
        <dbReference type="ARBA" id="ARBA00023125"/>
    </source>
</evidence>
<evidence type="ECO:0000313" key="5">
    <source>
        <dbReference type="Proteomes" id="UP000239874"/>
    </source>
</evidence>
<dbReference type="PANTHER" id="PTHR30461">
    <property type="entry name" value="DNA-INVERTASE FROM LAMBDOID PROPHAGE"/>
    <property type="match status" value="1"/>
</dbReference>
<dbReference type="OrthoDB" id="3405463at2"/>
<dbReference type="GO" id="GO:0000150">
    <property type="term" value="F:DNA strand exchange activity"/>
    <property type="evidence" value="ECO:0007669"/>
    <property type="project" value="InterPro"/>
</dbReference>
<keyword evidence="1" id="KW-0238">DNA-binding</keyword>
<dbReference type="PROSITE" id="PS51736">
    <property type="entry name" value="RECOMBINASES_3"/>
    <property type="match status" value="1"/>
</dbReference>
<comment type="caution">
    <text evidence="4">The sequence shown here is derived from an EMBL/GenBank/DDBJ whole genome shotgun (WGS) entry which is preliminary data.</text>
</comment>
<dbReference type="InterPro" id="IPR006119">
    <property type="entry name" value="Resolv_N"/>
</dbReference>
<accession>A0A2S6AKK6</accession>
<dbReference type="Gene3D" id="3.40.50.1390">
    <property type="entry name" value="Resolvase, N-terminal catalytic domain"/>
    <property type="match status" value="1"/>
</dbReference>
<reference evidence="4 5" key="1">
    <citation type="submission" date="2018-02" db="EMBL/GenBank/DDBJ databases">
        <title>8 Nocardia nova and 1 Nocardia cyriacigeorgica strain used for evolution to TMP-SMX.</title>
        <authorList>
            <person name="Mehta H."/>
            <person name="Weng J."/>
            <person name="Shamoo Y."/>
        </authorList>
    </citation>
    <scope>NUCLEOTIDE SEQUENCE [LARGE SCALE GENOMIC DNA]</scope>
    <source>
        <strain evidence="4 5">MDA3139</strain>
    </source>
</reference>
<sequence length="220" mass="24004">MAELVYTRVSTDERSTDRRGDRLTVSELYRLCRDLADILAVRDWCQQHGVKLRVLSGALSGITDLAAADATTTMLVNVVISVGQFQRDLQNELTREGLAAAWAQGARSGRRPQVATIGALEKVRREFREGTSIAALARRHHVSRVAIRTAVADLLPGRPAQPATIGGGDPGPIRIEIPGKIARHLTSDTVELGETERHALHRGQEVRRGQGYSLHVTAPL</sequence>
<dbReference type="Proteomes" id="UP000239874">
    <property type="component" value="Unassembled WGS sequence"/>
</dbReference>
<proteinExistence type="predicted"/>
<dbReference type="EMBL" id="PSZC01000018">
    <property type="protein sequence ID" value="PPJ35771.1"/>
    <property type="molecule type" value="Genomic_DNA"/>
</dbReference>
<dbReference type="PANTHER" id="PTHR30461:SF2">
    <property type="entry name" value="SERINE RECOMBINASE PINE-RELATED"/>
    <property type="match status" value="1"/>
</dbReference>
<name>A0A2S6AKK6_9NOCA</name>
<dbReference type="GO" id="GO:0003677">
    <property type="term" value="F:DNA binding"/>
    <property type="evidence" value="ECO:0007669"/>
    <property type="project" value="UniProtKB-KW"/>
</dbReference>
<dbReference type="AlphaFoldDB" id="A0A2S6AKK6"/>
<dbReference type="RefSeq" id="WP_104378651.1">
    <property type="nucleotide sequence ID" value="NZ_PSZC01000018.1"/>
</dbReference>
<dbReference type="SUPFAM" id="SSF53041">
    <property type="entry name" value="Resolvase-like"/>
    <property type="match status" value="1"/>
</dbReference>
<evidence type="ECO:0000259" key="3">
    <source>
        <dbReference type="PROSITE" id="PS51736"/>
    </source>
</evidence>
<keyword evidence="2" id="KW-0233">DNA recombination</keyword>
<gene>
    <name evidence="4" type="ORF">C5E45_23345</name>
</gene>